<dbReference type="EMBL" id="FR905469">
    <property type="protein sequence ID" value="CDQ79537.1"/>
    <property type="molecule type" value="Genomic_DNA"/>
</dbReference>
<dbReference type="STRING" id="8022.A0A060XJW4"/>
<organism evidence="2 3">
    <name type="scientific">Oncorhynchus mykiss</name>
    <name type="common">Rainbow trout</name>
    <name type="synonym">Salmo gairdneri</name>
    <dbReference type="NCBI Taxonomy" id="8022"/>
    <lineage>
        <taxon>Eukaryota</taxon>
        <taxon>Metazoa</taxon>
        <taxon>Chordata</taxon>
        <taxon>Craniata</taxon>
        <taxon>Vertebrata</taxon>
        <taxon>Euteleostomi</taxon>
        <taxon>Actinopterygii</taxon>
        <taxon>Neopterygii</taxon>
        <taxon>Teleostei</taxon>
        <taxon>Protacanthopterygii</taxon>
        <taxon>Salmoniformes</taxon>
        <taxon>Salmonidae</taxon>
        <taxon>Salmoninae</taxon>
        <taxon>Oncorhynchus</taxon>
    </lineage>
</organism>
<protein>
    <submittedName>
        <fullName evidence="2">Uncharacterized protein</fullName>
    </submittedName>
</protein>
<proteinExistence type="predicted"/>
<reference evidence="2" key="1">
    <citation type="journal article" date="2014" name="Nat. Commun.">
        <title>The rainbow trout genome provides novel insights into evolution after whole-genome duplication in vertebrates.</title>
        <authorList>
            <person name="Berthelot C."/>
            <person name="Brunet F."/>
            <person name="Chalopin D."/>
            <person name="Juanchich A."/>
            <person name="Bernard M."/>
            <person name="Noel B."/>
            <person name="Bento P."/>
            <person name="Da Silva C."/>
            <person name="Labadie K."/>
            <person name="Alberti A."/>
            <person name="Aury J.M."/>
            <person name="Louis A."/>
            <person name="Dehais P."/>
            <person name="Bardou P."/>
            <person name="Montfort J."/>
            <person name="Klopp C."/>
            <person name="Cabau C."/>
            <person name="Gaspin C."/>
            <person name="Thorgaard G.H."/>
            <person name="Boussaha M."/>
            <person name="Quillet E."/>
            <person name="Guyomard R."/>
            <person name="Galiana D."/>
            <person name="Bobe J."/>
            <person name="Volff J.N."/>
            <person name="Genet C."/>
            <person name="Wincker P."/>
            <person name="Jaillon O."/>
            <person name="Roest Crollius H."/>
            <person name="Guiguen Y."/>
        </authorList>
    </citation>
    <scope>NUCLEOTIDE SEQUENCE [LARGE SCALE GENOMIC DNA]</scope>
</reference>
<name>A0A060XJW4_ONCMY</name>
<evidence type="ECO:0000256" key="1">
    <source>
        <dbReference type="SAM" id="MobiDB-lite"/>
    </source>
</evidence>
<sequence>MLCSYRLKQLANLLQQHQRPTQTREMEDFEDVEEAPPSNEELIPCKICGRSFFTKVLKNIPQSVRKQQLRRGRCLTLAGRELRERRSPLSNLSNLSHTLLPPLLRL</sequence>
<accession>A0A060XJW4</accession>
<dbReference type="Proteomes" id="UP000193380">
    <property type="component" value="Unassembled WGS sequence"/>
</dbReference>
<reference evidence="2" key="2">
    <citation type="submission" date="2014-03" db="EMBL/GenBank/DDBJ databases">
        <authorList>
            <person name="Genoscope - CEA"/>
        </authorList>
    </citation>
    <scope>NUCLEOTIDE SEQUENCE</scope>
</reference>
<gene>
    <name evidence="2" type="ORF">GSONMT00027195001</name>
</gene>
<evidence type="ECO:0000313" key="2">
    <source>
        <dbReference type="EMBL" id="CDQ79537.1"/>
    </source>
</evidence>
<dbReference type="AlphaFoldDB" id="A0A060XJW4"/>
<dbReference type="PaxDb" id="8022-A0A060XJW4"/>
<evidence type="ECO:0000313" key="3">
    <source>
        <dbReference type="Proteomes" id="UP000193380"/>
    </source>
</evidence>
<feature type="region of interest" description="Disordered" evidence="1">
    <location>
        <begin position="16"/>
        <end position="38"/>
    </location>
</feature>